<dbReference type="Proteomes" id="UP000074072">
    <property type="component" value="Unassembled WGS sequence"/>
</dbReference>
<dbReference type="PATRIC" id="fig|33051.4.peg.696"/>
<protein>
    <submittedName>
        <fullName evidence="1">Uncharacterized protein</fullName>
    </submittedName>
</protein>
<gene>
    <name evidence="1" type="ORF">SB4_16320</name>
</gene>
<dbReference type="RefSeq" id="WP_058753404.1">
    <property type="nucleotide sequence ID" value="NZ_LDTE01000117.1"/>
</dbReference>
<evidence type="ECO:0000313" key="1">
    <source>
        <dbReference type="EMBL" id="KTT96136.1"/>
    </source>
</evidence>
<dbReference type="EMBL" id="LDTE01000117">
    <property type="protein sequence ID" value="KTT96136.1"/>
    <property type="molecule type" value="Genomic_DNA"/>
</dbReference>
<comment type="caution">
    <text evidence="1">The sequence shown here is derived from an EMBL/GenBank/DDBJ whole genome shotgun (WGS) entry which is preliminary data.</text>
</comment>
<sequence length="106" mass="12078">MMNEKLHRRRARRAWPKLVAAAKHGETVSYSDLSASIGEHWRAASWFLGVIQRYCAEMGLPRLQALAVNKRTRVPGKGYAGKRGKRAHRREIDRVRAASWPAKAPF</sequence>
<reference evidence="1 2" key="1">
    <citation type="journal article" date="2016" name="Front. Microbiol.">
        <title>Genomic Resource of Rice Seed Associated Bacteria.</title>
        <authorList>
            <person name="Midha S."/>
            <person name="Bansal K."/>
            <person name="Sharma S."/>
            <person name="Kumar N."/>
            <person name="Patil P.P."/>
            <person name="Chaudhry V."/>
            <person name="Patil P.B."/>
        </authorList>
    </citation>
    <scope>NUCLEOTIDE SEQUENCE [LARGE SCALE GENOMIC DNA]</scope>
    <source>
        <strain evidence="1 2">SB4</strain>
    </source>
</reference>
<dbReference type="AlphaFoldDB" id="A0A147IM87"/>
<accession>A0A147IM87</accession>
<evidence type="ECO:0000313" key="2">
    <source>
        <dbReference type="Proteomes" id="UP000074072"/>
    </source>
</evidence>
<name>A0A147IM87_9SPHN</name>
<organism evidence="1 2">
    <name type="scientific">Sphingomonas sanguinis</name>
    <dbReference type="NCBI Taxonomy" id="33051"/>
    <lineage>
        <taxon>Bacteria</taxon>
        <taxon>Pseudomonadati</taxon>
        <taxon>Pseudomonadota</taxon>
        <taxon>Alphaproteobacteria</taxon>
        <taxon>Sphingomonadales</taxon>
        <taxon>Sphingomonadaceae</taxon>
        <taxon>Sphingomonas</taxon>
    </lineage>
</organism>
<proteinExistence type="predicted"/>
<dbReference type="OrthoDB" id="7181882at2"/>